<protein>
    <recommendedName>
        <fullName evidence="1">Alginate export domain-containing protein</fullName>
    </recommendedName>
</protein>
<keyword evidence="3" id="KW-1185">Reference proteome</keyword>
<reference evidence="2 3" key="1">
    <citation type="submission" date="2019-07" db="EMBL/GenBank/DDBJ databases">
        <title>Sulfurimonas paralvinellae sp. nov., a novel mesophilic, hydrogen- and sulfur-oxidizing chemolithoautotroph within the Epsilonproteo- bacteria isolated from a deep-sea hydrothermal vent polychaete nest, reclassification of Thiomicrospira denitrificans as Sulfurimonas denitrificans comb. nov. and emended description of the genus Sulfurimonas.</title>
        <authorList>
            <person name="Wang S."/>
            <person name="Jiang L."/>
            <person name="Shao Z."/>
        </authorList>
    </citation>
    <scope>NUCLEOTIDE SEQUENCE [LARGE SCALE GENOMIC DNA]</scope>
    <source>
        <strain evidence="2 3">GO25</strain>
    </source>
</reference>
<dbReference type="Pfam" id="PF13372">
    <property type="entry name" value="Alginate_exp"/>
    <property type="match status" value="1"/>
</dbReference>
<evidence type="ECO:0000313" key="3">
    <source>
        <dbReference type="Proteomes" id="UP000593580"/>
    </source>
</evidence>
<dbReference type="EMBL" id="CP041406">
    <property type="protein sequence ID" value="QOP45816.1"/>
    <property type="molecule type" value="Genomic_DNA"/>
</dbReference>
<gene>
    <name evidence="2" type="ORF">FM071_05745</name>
</gene>
<name>A0A7M1B8R5_9BACT</name>
<accession>A0A7M1B8R5</accession>
<feature type="domain" description="Alginate export" evidence="1">
    <location>
        <begin position="83"/>
        <end position="415"/>
    </location>
</feature>
<dbReference type="Proteomes" id="UP000593580">
    <property type="component" value="Chromosome"/>
</dbReference>
<organism evidence="2 3">
    <name type="scientific">Sulfurimonas paralvinellae</name>
    <dbReference type="NCBI Taxonomy" id="317658"/>
    <lineage>
        <taxon>Bacteria</taxon>
        <taxon>Pseudomonadati</taxon>
        <taxon>Campylobacterota</taxon>
        <taxon>Epsilonproteobacteria</taxon>
        <taxon>Campylobacterales</taxon>
        <taxon>Sulfurimonadaceae</taxon>
        <taxon>Sulfurimonas</taxon>
    </lineage>
</organism>
<proteinExistence type="predicted"/>
<dbReference type="InterPro" id="IPR025388">
    <property type="entry name" value="Alginate_export_dom"/>
</dbReference>
<dbReference type="KEGG" id="spal:FM071_05745"/>
<evidence type="ECO:0000313" key="2">
    <source>
        <dbReference type="EMBL" id="QOP45816.1"/>
    </source>
</evidence>
<evidence type="ECO:0000259" key="1">
    <source>
        <dbReference type="Pfam" id="PF13372"/>
    </source>
</evidence>
<dbReference type="RefSeq" id="WP_193109762.1">
    <property type="nucleotide sequence ID" value="NZ_CP041406.1"/>
</dbReference>
<dbReference type="AlphaFoldDB" id="A0A7M1B8R5"/>
<dbReference type="Gene3D" id="2.40.160.100">
    <property type="match status" value="1"/>
</dbReference>
<sequence>MKYILLVLSLVSFVYADTLNILGSLRERAESWHGFNKKAYGNDSINAKGDEVGESDDTILLQRIMLGGEYKTSNIDYSLIMYDAREWGSSLTDLDFIKNKNTPYVYAMNPYHEHFELYDASLTFKSLGIDNLSFKVGRQDIAYGDNRIIGPGKWGNTIGWLWDAGRFSYKFHDNFIDAWYGQTRTKDPNKFSMFEKHLYEGAVVYSHFKTTQKGAVEPFYVYKHNLIPKMSSGHKSYEYLSYTGARLYEKDYNSFTYDATYVNESGKDGSKKINDFAYVLKGGYQFKKTLLKPKIVLGRVYAGKDFTTPFGSTDGSHYGRMDLMSWSNMQDNQIALYLYPNSKIDTKFTYHDFSLADADGKWAYYGYKNKPGYTDKKLGDEMDAEFFYKPVKNIKLSFIYAYFKAGAFVKNSVADNNAQHIFLQFEYKL</sequence>
<dbReference type="InterPro" id="IPR053728">
    <property type="entry name" value="Alginate_Permeability_Chnl"/>
</dbReference>